<evidence type="ECO:0000313" key="7">
    <source>
        <dbReference type="Proteomes" id="UP000031278"/>
    </source>
</evidence>
<evidence type="ECO:0000259" key="5">
    <source>
        <dbReference type="Pfam" id="PF00535"/>
    </source>
</evidence>
<evidence type="ECO:0000313" key="6">
    <source>
        <dbReference type="EMBL" id="KHT62656.1"/>
    </source>
</evidence>
<dbReference type="PANTHER" id="PTHR43630:SF1">
    <property type="entry name" value="POLY-BETA-1,6-N-ACETYL-D-GLUCOSAMINE SYNTHASE"/>
    <property type="match status" value="1"/>
</dbReference>
<keyword evidence="3 6" id="KW-0808">Transferase</keyword>
<reference evidence="6 7" key="1">
    <citation type="submission" date="2014-12" db="EMBL/GenBank/DDBJ databases">
        <title>Genome sequencing of Photobacterium gaetbulicola AD005a.</title>
        <authorList>
            <person name="Adrian T.G.S."/>
            <person name="Chan K.G."/>
        </authorList>
    </citation>
    <scope>NUCLEOTIDE SEQUENCE [LARGE SCALE GENOMIC DNA]</scope>
    <source>
        <strain evidence="6 7">AD005a</strain>
    </source>
</reference>
<organism evidence="6 7">
    <name type="scientific">Photobacterium gaetbulicola</name>
    <dbReference type="NCBI Taxonomy" id="1295392"/>
    <lineage>
        <taxon>Bacteria</taxon>
        <taxon>Pseudomonadati</taxon>
        <taxon>Pseudomonadota</taxon>
        <taxon>Gammaproteobacteria</taxon>
        <taxon>Vibrionales</taxon>
        <taxon>Vibrionaceae</taxon>
        <taxon>Photobacterium</taxon>
    </lineage>
</organism>
<sequence>MLQDSLAIFSQLYLVLIHNHVLWLMLFPMLLIFELPLYLLVLTGIFRWSFPTAEQPITHYPFLSFVITCYGEGDDIEITIDTLVEQIYPGQIEILVIVDGASQNRETYLAAKRCKHKHQLARQRKIIVVPKWQRGGRVSSCNAGLAMAKGEVIFSLDGDSSFDNDMAFNMVKHFNDPNTMACGGALRVRNHQTNLLTRLQAIEYMLSIQAGKTGMASWGVLNNISGAFGAFNTAIARQIGGWDTHSAEDLDITIRLMQYKRRYPHYHLSFAPHAIGHTDVPDTLRGLVKQRLRWDGDLLFLFLRKHRHSLTPSLLGWGNFVFTLAYSVIQNILLPIIVAGYTFYIFASFPIKLVIALALMLYLIYLLFSLLLSVVYYFLISERRDDWKAFVWLPLYPIYQYFMRLVTAFAMLNEAIRRSHEESSMAPWWVLKRGKKF</sequence>
<comment type="similarity">
    <text evidence="1">Belongs to the glycosyltransferase 2 family.</text>
</comment>
<dbReference type="InterPro" id="IPR001173">
    <property type="entry name" value="Glyco_trans_2-like"/>
</dbReference>
<comment type="caution">
    <text evidence="6">The sequence shown here is derived from an EMBL/GenBank/DDBJ whole genome shotgun (WGS) entry which is preliminary data.</text>
</comment>
<accession>A0A0B9GVA2</accession>
<dbReference type="Gene3D" id="3.90.550.10">
    <property type="entry name" value="Spore Coat Polysaccharide Biosynthesis Protein SpsA, Chain A"/>
    <property type="match status" value="1"/>
</dbReference>
<dbReference type="SUPFAM" id="SSF53448">
    <property type="entry name" value="Nucleotide-diphospho-sugar transferases"/>
    <property type="match status" value="1"/>
</dbReference>
<keyword evidence="2 6" id="KW-0328">Glycosyltransferase</keyword>
<evidence type="ECO:0000256" key="3">
    <source>
        <dbReference type="ARBA" id="ARBA00022679"/>
    </source>
</evidence>
<evidence type="ECO:0000256" key="2">
    <source>
        <dbReference type="ARBA" id="ARBA00022676"/>
    </source>
</evidence>
<feature type="transmembrane region" description="Helical" evidence="4">
    <location>
        <begin position="314"/>
        <end position="347"/>
    </location>
</feature>
<feature type="transmembrane region" description="Helical" evidence="4">
    <location>
        <begin position="20"/>
        <end position="41"/>
    </location>
</feature>
<keyword evidence="4" id="KW-1133">Transmembrane helix</keyword>
<keyword evidence="4" id="KW-0812">Transmembrane</keyword>
<dbReference type="Proteomes" id="UP000031278">
    <property type="component" value="Unassembled WGS sequence"/>
</dbReference>
<dbReference type="EMBL" id="JWLZ01000174">
    <property type="protein sequence ID" value="KHT62656.1"/>
    <property type="molecule type" value="Genomic_DNA"/>
</dbReference>
<name>A0A0B9GVA2_9GAMM</name>
<dbReference type="Pfam" id="PF00535">
    <property type="entry name" value="Glycos_transf_2"/>
    <property type="match status" value="1"/>
</dbReference>
<dbReference type="RefSeq" id="WP_039464454.1">
    <property type="nucleotide sequence ID" value="NZ_JWLZ01000174.1"/>
</dbReference>
<protein>
    <submittedName>
        <fullName evidence="6">N-acetylglucosaminyltransferase</fullName>
    </submittedName>
</protein>
<keyword evidence="4" id="KW-0472">Membrane</keyword>
<dbReference type="AlphaFoldDB" id="A0A0B9GVA2"/>
<dbReference type="InterPro" id="IPR029044">
    <property type="entry name" value="Nucleotide-diphossugar_trans"/>
</dbReference>
<gene>
    <name evidence="6" type="ORF">RJ45_16265</name>
</gene>
<evidence type="ECO:0000256" key="4">
    <source>
        <dbReference type="SAM" id="Phobius"/>
    </source>
</evidence>
<evidence type="ECO:0000256" key="1">
    <source>
        <dbReference type="ARBA" id="ARBA00006739"/>
    </source>
</evidence>
<dbReference type="GO" id="GO:0016757">
    <property type="term" value="F:glycosyltransferase activity"/>
    <property type="evidence" value="ECO:0007669"/>
    <property type="project" value="UniProtKB-KW"/>
</dbReference>
<proteinExistence type="inferred from homology"/>
<dbReference type="CDD" id="cd06423">
    <property type="entry name" value="CESA_like"/>
    <property type="match status" value="1"/>
</dbReference>
<feature type="domain" description="Glycosyltransferase 2-like" evidence="5">
    <location>
        <begin position="64"/>
        <end position="218"/>
    </location>
</feature>
<dbReference type="PANTHER" id="PTHR43630">
    <property type="entry name" value="POLY-BETA-1,6-N-ACETYL-D-GLUCOSAMINE SYNTHASE"/>
    <property type="match status" value="1"/>
</dbReference>
<feature type="transmembrane region" description="Helical" evidence="4">
    <location>
        <begin position="391"/>
        <end position="412"/>
    </location>
</feature>
<feature type="transmembrane region" description="Helical" evidence="4">
    <location>
        <begin position="353"/>
        <end position="379"/>
    </location>
</feature>